<feature type="region of interest" description="Disordered" evidence="1">
    <location>
        <begin position="1"/>
        <end position="33"/>
    </location>
</feature>
<feature type="compositionally biased region" description="Basic residues" evidence="1">
    <location>
        <begin position="1"/>
        <end position="13"/>
    </location>
</feature>
<name>A0A0A8Y941_ARUDO</name>
<reference evidence="2" key="1">
    <citation type="submission" date="2014-09" db="EMBL/GenBank/DDBJ databases">
        <authorList>
            <person name="Magalhaes I.L.F."/>
            <person name="Oliveira U."/>
            <person name="Santos F.R."/>
            <person name="Vidigal T.H.D.A."/>
            <person name="Brescovit A.D."/>
            <person name="Santos A.J."/>
        </authorList>
    </citation>
    <scope>NUCLEOTIDE SEQUENCE</scope>
    <source>
        <tissue evidence="2">Shoot tissue taken approximately 20 cm above the soil surface</tissue>
    </source>
</reference>
<dbReference type="AlphaFoldDB" id="A0A0A8Y941"/>
<evidence type="ECO:0000256" key="1">
    <source>
        <dbReference type="SAM" id="MobiDB-lite"/>
    </source>
</evidence>
<reference evidence="2" key="2">
    <citation type="journal article" date="2015" name="Data Brief">
        <title>Shoot transcriptome of the giant reed, Arundo donax.</title>
        <authorList>
            <person name="Barrero R.A."/>
            <person name="Guerrero F.D."/>
            <person name="Moolhuijzen P."/>
            <person name="Goolsby J.A."/>
            <person name="Tidwell J."/>
            <person name="Bellgard S.E."/>
            <person name="Bellgard M.I."/>
        </authorList>
    </citation>
    <scope>NUCLEOTIDE SEQUENCE</scope>
    <source>
        <tissue evidence="2">Shoot tissue taken approximately 20 cm above the soil surface</tissue>
    </source>
</reference>
<organism evidence="2">
    <name type="scientific">Arundo donax</name>
    <name type="common">Giant reed</name>
    <name type="synonym">Donax arundinaceus</name>
    <dbReference type="NCBI Taxonomy" id="35708"/>
    <lineage>
        <taxon>Eukaryota</taxon>
        <taxon>Viridiplantae</taxon>
        <taxon>Streptophyta</taxon>
        <taxon>Embryophyta</taxon>
        <taxon>Tracheophyta</taxon>
        <taxon>Spermatophyta</taxon>
        <taxon>Magnoliopsida</taxon>
        <taxon>Liliopsida</taxon>
        <taxon>Poales</taxon>
        <taxon>Poaceae</taxon>
        <taxon>PACMAD clade</taxon>
        <taxon>Arundinoideae</taxon>
        <taxon>Arundineae</taxon>
        <taxon>Arundo</taxon>
    </lineage>
</organism>
<sequence length="66" mass="7722">MDVRKKRQSKKRRTEAGISYNTPDSRANVDNPKRKKIRCGDREVYGHNSANCRKKQVDLDTEVPEF</sequence>
<proteinExistence type="predicted"/>
<dbReference type="EMBL" id="GBRH01276097">
    <property type="protein sequence ID" value="JAD21798.1"/>
    <property type="molecule type" value="Transcribed_RNA"/>
</dbReference>
<protein>
    <submittedName>
        <fullName evidence="2">Uncharacterized protein</fullName>
    </submittedName>
</protein>
<accession>A0A0A8Y941</accession>
<evidence type="ECO:0000313" key="2">
    <source>
        <dbReference type="EMBL" id="JAD21798.1"/>
    </source>
</evidence>